<proteinExistence type="inferred from homology"/>
<accession>A0A1J6IUU5</accession>
<dbReference type="STRING" id="49451.A0A1J6IUU5"/>
<dbReference type="Proteomes" id="UP000187609">
    <property type="component" value="Unassembled WGS sequence"/>
</dbReference>
<dbReference type="PANTHER" id="PTHR48104:SF30">
    <property type="entry name" value="METACASPASE-1"/>
    <property type="match status" value="1"/>
</dbReference>
<organism evidence="3 4">
    <name type="scientific">Nicotiana attenuata</name>
    <name type="common">Coyote tobacco</name>
    <dbReference type="NCBI Taxonomy" id="49451"/>
    <lineage>
        <taxon>Eukaryota</taxon>
        <taxon>Viridiplantae</taxon>
        <taxon>Streptophyta</taxon>
        <taxon>Embryophyta</taxon>
        <taxon>Tracheophyta</taxon>
        <taxon>Spermatophyta</taxon>
        <taxon>Magnoliopsida</taxon>
        <taxon>eudicotyledons</taxon>
        <taxon>Gunneridae</taxon>
        <taxon>Pentapetalae</taxon>
        <taxon>asterids</taxon>
        <taxon>lamiids</taxon>
        <taxon>Solanales</taxon>
        <taxon>Solanaceae</taxon>
        <taxon>Nicotianoideae</taxon>
        <taxon>Nicotianeae</taxon>
        <taxon>Nicotiana</taxon>
    </lineage>
</organism>
<dbReference type="GO" id="GO:0006508">
    <property type="term" value="P:proteolysis"/>
    <property type="evidence" value="ECO:0007669"/>
    <property type="project" value="InterPro"/>
</dbReference>
<reference evidence="3" key="1">
    <citation type="submission" date="2016-11" db="EMBL/GenBank/DDBJ databases">
        <title>The genome of Nicotiana attenuata.</title>
        <authorList>
            <person name="Xu S."/>
            <person name="Brockmoeller T."/>
            <person name="Gaquerel E."/>
            <person name="Navarro A."/>
            <person name="Kuhl H."/>
            <person name="Gase K."/>
            <person name="Ling Z."/>
            <person name="Zhou W."/>
            <person name="Kreitzer C."/>
            <person name="Stanke M."/>
            <person name="Tang H."/>
            <person name="Lyons E."/>
            <person name="Pandey P."/>
            <person name="Pandey S.P."/>
            <person name="Timmermann B."/>
            <person name="Baldwin I.T."/>
        </authorList>
    </citation>
    <scope>NUCLEOTIDE SEQUENCE [LARGE SCALE GENOMIC DNA]</scope>
    <source>
        <strain evidence="3">UT</strain>
    </source>
</reference>
<dbReference type="InterPro" id="IPR050452">
    <property type="entry name" value="Metacaspase"/>
</dbReference>
<name>A0A1J6IUU5_NICAT</name>
<comment type="caution">
    <text evidence="3">The sequence shown here is derived from an EMBL/GenBank/DDBJ whole genome shotgun (WGS) entry which is preliminary data.</text>
</comment>
<dbReference type="EMBL" id="MJEQ01037183">
    <property type="protein sequence ID" value="OIT08052.1"/>
    <property type="molecule type" value="Genomic_DNA"/>
</dbReference>
<dbReference type="GO" id="GO:0005737">
    <property type="term" value="C:cytoplasm"/>
    <property type="evidence" value="ECO:0007669"/>
    <property type="project" value="TreeGrafter"/>
</dbReference>
<dbReference type="Gramene" id="OIT08052">
    <property type="protein sequence ID" value="OIT08052"/>
    <property type="gene ID" value="A4A49_28453"/>
</dbReference>
<sequence length="95" mass="10847">MLLNGKDNGANPLPTRANMIRAFDWLLHGCKSDDMRFLFYAGHGDQHLLDNGHSLDEFCESINPLDFIIEGPIYDFELNERWLVRPLPTGAKLFA</sequence>
<dbReference type="PANTHER" id="PTHR48104">
    <property type="entry name" value="METACASPASE-4"/>
    <property type="match status" value="1"/>
</dbReference>
<dbReference type="Gene3D" id="3.40.50.12660">
    <property type="match status" value="1"/>
</dbReference>
<dbReference type="SMR" id="A0A1J6IUU5"/>
<protein>
    <submittedName>
        <fullName evidence="3">Metacaspase-1</fullName>
    </submittedName>
</protein>
<dbReference type="InterPro" id="IPR011600">
    <property type="entry name" value="Pept_C14_caspase"/>
</dbReference>
<evidence type="ECO:0000259" key="2">
    <source>
        <dbReference type="Pfam" id="PF00656"/>
    </source>
</evidence>
<dbReference type="AlphaFoldDB" id="A0A1J6IUU5"/>
<comment type="similarity">
    <text evidence="1">Belongs to the peptidase C14B family.</text>
</comment>
<evidence type="ECO:0000313" key="4">
    <source>
        <dbReference type="Proteomes" id="UP000187609"/>
    </source>
</evidence>
<gene>
    <name evidence="3" type="primary">AMC1_3</name>
    <name evidence="3" type="ORF">A4A49_28453</name>
</gene>
<dbReference type="Pfam" id="PF00656">
    <property type="entry name" value="Peptidase_C14"/>
    <property type="match status" value="1"/>
</dbReference>
<evidence type="ECO:0000313" key="3">
    <source>
        <dbReference type="EMBL" id="OIT08052.1"/>
    </source>
</evidence>
<feature type="domain" description="Peptidase C14 caspase" evidence="2">
    <location>
        <begin position="14"/>
        <end position="54"/>
    </location>
</feature>
<evidence type="ECO:0000256" key="1">
    <source>
        <dbReference type="ARBA" id="ARBA00009005"/>
    </source>
</evidence>
<keyword evidence="4" id="KW-1185">Reference proteome</keyword>
<dbReference type="GO" id="GO:0004197">
    <property type="term" value="F:cysteine-type endopeptidase activity"/>
    <property type="evidence" value="ECO:0007669"/>
    <property type="project" value="InterPro"/>
</dbReference>